<dbReference type="Proteomes" id="UP000245138">
    <property type="component" value="Unassembled WGS sequence"/>
</dbReference>
<gene>
    <name evidence="2" type="ORF">B4923_16390</name>
</gene>
<dbReference type="InterPro" id="IPR010584">
    <property type="entry name" value="ExoDNase_VIII"/>
</dbReference>
<evidence type="ECO:0000313" key="2">
    <source>
        <dbReference type="EMBL" id="PWC10694.1"/>
    </source>
</evidence>
<reference evidence="2 3" key="1">
    <citation type="submission" date="2018-04" db="EMBL/GenBank/DDBJ databases">
        <title>Brenneria corticis sp.nov.</title>
        <authorList>
            <person name="Li Y."/>
        </authorList>
    </citation>
    <scope>NUCLEOTIDE SEQUENCE [LARGE SCALE GENOMIC DNA]</scope>
    <source>
        <strain evidence="2 3">LMG 27715</strain>
    </source>
</reference>
<evidence type="ECO:0000313" key="3">
    <source>
        <dbReference type="Proteomes" id="UP000245138"/>
    </source>
</evidence>
<comment type="caution">
    <text evidence="2">The sequence shown here is derived from an EMBL/GenBank/DDBJ whole genome shotgun (WGS) entry which is preliminary data.</text>
</comment>
<feature type="region of interest" description="Disordered" evidence="1">
    <location>
        <begin position="248"/>
        <end position="267"/>
    </location>
</feature>
<protein>
    <submittedName>
        <fullName evidence="2">Exodeoxyribonuclease</fullName>
    </submittedName>
</protein>
<name>A0A2U1TMP2_9GAMM</name>
<feature type="region of interest" description="Disordered" evidence="1">
    <location>
        <begin position="386"/>
        <end position="410"/>
    </location>
</feature>
<sequence>MIEFAYLIKAKAKADAKNLFCWFSAKSESRGNREILNILEDAEIETGRGADYQLPIRTDFPVFDDLPEESVLDDTWCDRYELADDERTWRKIPEAELKSTNIQDDHTDVTTAHPAMTDASGTITIDQATFTQRVLGAWLYGSFTKLFAGQQGEIRELQHDMDAMYPQNLLLALNNAKDLLQLQHCFPETLFELVRDIKSIWPADGKTPDVGHLLSFAKEWINAHNNESVGTPCRDDITAKWFAKQNMKRTDADTNAGGSNKTDRSPEYEHTLDTLDKEIAMATLPMDFDIYNIPGPIYRRAKEVIANREEPFKTWSQKLRNMPGILDFSRAAIFALIRGVNPDITQMPASLQRYINANLTESDHADPSPETLALARHLPAKNTNPITTYESSNDAVIPPENTGSVTTENQQPEMKNLGGGMFSIDGLADDAQQTASNEGEKPENHSAEAGNVQVETNDGLQVEAVTSVSTNENADADMQETGTETIAEAFSKAVAEHPNLSALVHGREPQTEQQNIPENIPRESEVLIPDPGKHSWPEYFEPGRYEGIPNEIYHAANGISSTQVKDARISLMYFHGRHISKTISRDSSEALVFGSLVHALALEP</sequence>
<feature type="non-terminal residue" evidence="2">
    <location>
        <position position="604"/>
    </location>
</feature>
<feature type="region of interest" description="Disordered" evidence="1">
    <location>
        <begin position="431"/>
        <end position="452"/>
    </location>
</feature>
<proteinExistence type="predicted"/>
<feature type="compositionally biased region" description="Polar residues" evidence="1">
    <location>
        <begin position="401"/>
        <end position="410"/>
    </location>
</feature>
<accession>A0A2U1TMP2</accession>
<evidence type="ECO:0000256" key="1">
    <source>
        <dbReference type="SAM" id="MobiDB-lite"/>
    </source>
</evidence>
<keyword evidence="3" id="KW-1185">Reference proteome</keyword>
<dbReference type="GO" id="GO:0051908">
    <property type="term" value="F:double-stranded DNA 5'-3' DNA exonuclease activity"/>
    <property type="evidence" value="ECO:0007669"/>
    <property type="project" value="InterPro"/>
</dbReference>
<dbReference type="Pfam" id="PF06630">
    <property type="entry name" value="Exonuc_VIII"/>
    <property type="match status" value="1"/>
</dbReference>
<dbReference type="InterPro" id="IPR011604">
    <property type="entry name" value="PDDEXK-like_dom_sf"/>
</dbReference>
<dbReference type="AlphaFoldDB" id="A0A2U1TMP2"/>
<organism evidence="2 3">
    <name type="scientific">Brenneria roseae subsp. americana</name>
    <dbReference type="NCBI Taxonomy" id="1508507"/>
    <lineage>
        <taxon>Bacteria</taxon>
        <taxon>Pseudomonadati</taxon>
        <taxon>Pseudomonadota</taxon>
        <taxon>Gammaproteobacteria</taxon>
        <taxon>Enterobacterales</taxon>
        <taxon>Pectobacteriaceae</taxon>
        <taxon>Brenneria</taxon>
    </lineage>
</organism>
<dbReference type="Gene3D" id="3.90.320.10">
    <property type="match status" value="1"/>
</dbReference>
<dbReference type="EMBL" id="QDKJ01000013">
    <property type="protein sequence ID" value="PWC10694.1"/>
    <property type="molecule type" value="Genomic_DNA"/>
</dbReference>